<keyword evidence="2" id="KW-1185">Reference proteome</keyword>
<evidence type="ECO:0000313" key="1">
    <source>
        <dbReference type="EMBL" id="KRZ70118.1"/>
    </source>
</evidence>
<evidence type="ECO:0000313" key="2">
    <source>
        <dbReference type="Proteomes" id="UP000054843"/>
    </source>
</evidence>
<dbReference type="AlphaFoldDB" id="A0A0V1ME79"/>
<dbReference type="Proteomes" id="UP000054843">
    <property type="component" value="Unassembled WGS sequence"/>
</dbReference>
<gene>
    <name evidence="1" type="ORF">T10_5427</name>
</gene>
<protein>
    <submittedName>
        <fullName evidence="1">Uncharacterized protein</fullName>
    </submittedName>
</protein>
<sequence length="54" mass="6464">LTDLHKLYSQYKVKRCITLFQNVQACLLMHVKVFHLIYFVMTLPNTLKIDCYKS</sequence>
<accession>A0A0V1ME79</accession>
<feature type="non-terminal residue" evidence="1">
    <location>
        <position position="1"/>
    </location>
</feature>
<comment type="caution">
    <text evidence="1">The sequence shown here is derived from an EMBL/GenBank/DDBJ whole genome shotgun (WGS) entry which is preliminary data.</text>
</comment>
<name>A0A0V1ME79_9BILA</name>
<organism evidence="1 2">
    <name type="scientific">Trichinella papuae</name>
    <dbReference type="NCBI Taxonomy" id="268474"/>
    <lineage>
        <taxon>Eukaryota</taxon>
        <taxon>Metazoa</taxon>
        <taxon>Ecdysozoa</taxon>
        <taxon>Nematoda</taxon>
        <taxon>Enoplea</taxon>
        <taxon>Dorylaimia</taxon>
        <taxon>Trichinellida</taxon>
        <taxon>Trichinellidae</taxon>
        <taxon>Trichinella</taxon>
    </lineage>
</organism>
<dbReference type="EMBL" id="JYDO01000120">
    <property type="protein sequence ID" value="KRZ70118.1"/>
    <property type="molecule type" value="Genomic_DNA"/>
</dbReference>
<reference evidence="1 2" key="1">
    <citation type="submission" date="2015-01" db="EMBL/GenBank/DDBJ databases">
        <title>Evolution of Trichinella species and genotypes.</title>
        <authorList>
            <person name="Korhonen P.K."/>
            <person name="Edoardo P."/>
            <person name="Giuseppe L.R."/>
            <person name="Gasser R.B."/>
        </authorList>
    </citation>
    <scope>NUCLEOTIDE SEQUENCE [LARGE SCALE GENOMIC DNA]</scope>
    <source>
        <strain evidence="1">ISS1980</strain>
    </source>
</reference>
<proteinExistence type="predicted"/>